<keyword evidence="5" id="KW-1185">Reference proteome</keyword>
<evidence type="ECO:0000256" key="1">
    <source>
        <dbReference type="ARBA" id="ARBA00023015"/>
    </source>
</evidence>
<dbReference type="RefSeq" id="WP_286345445.1">
    <property type="nucleotide sequence ID" value="NZ_AP027732.1"/>
</dbReference>
<accession>A0ABN6XU57</accession>
<protein>
    <recommendedName>
        <fullName evidence="3">HTH-type transcriptional regulator MT1864/Rv1816-like C-terminal domain-containing protein</fullName>
    </recommendedName>
</protein>
<evidence type="ECO:0000259" key="3">
    <source>
        <dbReference type="Pfam" id="PF13305"/>
    </source>
</evidence>
<dbReference type="InterPro" id="IPR025996">
    <property type="entry name" value="MT1864/Rv1816-like_C"/>
</dbReference>
<keyword evidence="2" id="KW-0804">Transcription</keyword>
<sequence>MAGEQDPAARLAAFAAAYVRFAVTDRALFEVTFRAGLDKADHPGLDDAGQDVLVILQDPARRLRPDDSSALELVYAVAASAHGFAMFLLEGVFPDGDDTLDRVEARARRSAASLAEAEAAADFLP</sequence>
<gene>
    <name evidence="4" type="ORF">GCM10025867_07190</name>
</gene>
<evidence type="ECO:0000313" key="4">
    <source>
        <dbReference type="EMBL" id="BDZ48478.1"/>
    </source>
</evidence>
<feature type="domain" description="HTH-type transcriptional regulator MT1864/Rv1816-like C-terminal" evidence="3">
    <location>
        <begin position="11"/>
        <end position="101"/>
    </location>
</feature>
<dbReference type="SUPFAM" id="SSF48498">
    <property type="entry name" value="Tetracyclin repressor-like, C-terminal domain"/>
    <property type="match status" value="1"/>
</dbReference>
<proteinExistence type="predicted"/>
<reference evidence="5" key="1">
    <citation type="journal article" date="2019" name="Int. J. Syst. Evol. Microbiol.">
        <title>The Global Catalogue of Microorganisms (GCM) 10K type strain sequencing project: providing services to taxonomists for standard genome sequencing and annotation.</title>
        <authorList>
            <consortium name="The Broad Institute Genomics Platform"/>
            <consortium name="The Broad Institute Genome Sequencing Center for Infectious Disease"/>
            <person name="Wu L."/>
            <person name="Ma J."/>
        </authorList>
    </citation>
    <scope>NUCLEOTIDE SEQUENCE [LARGE SCALE GENOMIC DNA]</scope>
    <source>
        <strain evidence="5">NBRC 108728</strain>
    </source>
</reference>
<dbReference type="Proteomes" id="UP001321486">
    <property type="component" value="Chromosome"/>
</dbReference>
<dbReference type="InterPro" id="IPR036271">
    <property type="entry name" value="Tet_transcr_reg_TetR-rel_C_sf"/>
</dbReference>
<keyword evidence="1" id="KW-0805">Transcription regulation</keyword>
<dbReference type="EMBL" id="AP027732">
    <property type="protein sequence ID" value="BDZ48478.1"/>
    <property type="molecule type" value="Genomic_DNA"/>
</dbReference>
<organism evidence="4 5">
    <name type="scientific">Frondihabitans sucicola</name>
    <dbReference type="NCBI Taxonomy" id="1268041"/>
    <lineage>
        <taxon>Bacteria</taxon>
        <taxon>Bacillati</taxon>
        <taxon>Actinomycetota</taxon>
        <taxon>Actinomycetes</taxon>
        <taxon>Micrococcales</taxon>
        <taxon>Microbacteriaceae</taxon>
        <taxon>Frondihabitans</taxon>
    </lineage>
</organism>
<dbReference type="Gene3D" id="1.10.357.10">
    <property type="entry name" value="Tetracycline Repressor, domain 2"/>
    <property type="match status" value="1"/>
</dbReference>
<name>A0ABN6XU57_9MICO</name>
<evidence type="ECO:0000256" key="2">
    <source>
        <dbReference type="ARBA" id="ARBA00023163"/>
    </source>
</evidence>
<evidence type="ECO:0000313" key="5">
    <source>
        <dbReference type="Proteomes" id="UP001321486"/>
    </source>
</evidence>
<dbReference type="Pfam" id="PF13305">
    <property type="entry name" value="TetR_C_33"/>
    <property type="match status" value="1"/>
</dbReference>